<dbReference type="GO" id="GO:0004300">
    <property type="term" value="F:enoyl-CoA hydratase activity"/>
    <property type="evidence" value="ECO:0007669"/>
    <property type="project" value="UniProtKB-EC"/>
</dbReference>
<evidence type="ECO:0000256" key="29">
    <source>
        <dbReference type="ARBA" id="ARBA00038365"/>
    </source>
</evidence>
<keyword evidence="36" id="KW-0732">Signal</keyword>
<dbReference type="SUPFAM" id="SSF51735">
    <property type="entry name" value="NAD(P)-binding Rossmann-fold domains"/>
    <property type="match status" value="1"/>
</dbReference>
<comment type="subcellular location">
    <subcellularLocation>
        <location evidence="2">Peroxisome</location>
    </subcellularLocation>
</comment>
<dbReference type="EC" id="5.3.3.8" evidence="6"/>
<comment type="catalytic activity">
    <reaction evidence="25">
        <text>(2S,3S)-3-hydroxy-2-methylbutanoyl-CoA = (2E)-2-methylbut-2-enoyl-CoA + H2O</text>
        <dbReference type="Rhea" id="RHEA:31119"/>
        <dbReference type="ChEBI" id="CHEBI:15377"/>
        <dbReference type="ChEBI" id="CHEBI:57312"/>
        <dbReference type="ChEBI" id="CHEBI:57337"/>
    </reaction>
    <physiologicalReaction direction="right-to-left" evidence="25">
        <dbReference type="Rhea" id="RHEA:31121"/>
    </physiologicalReaction>
</comment>
<evidence type="ECO:0000256" key="32">
    <source>
        <dbReference type="ARBA" id="ARBA00047613"/>
    </source>
</evidence>
<organism evidence="39 40">
    <name type="scientific">Pygocentrus nattereri</name>
    <name type="common">Red-bellied piranha</name>
    <dbReference type="NCBI Taxonomy" id="42514"/>
    <lineage>
        <taxon>Eukaryota</taxon>
        <taxon>Metazoa</taxon>
        <taxon>Chordata</taxon>
        <taxon>Craniata</taxon>
        <taxon>Vertebrata</taxon>
        <taxon>Euteleostomi</taxon>
        <taxon>Actinopterygii</taxon>
        <taxon>Neopterygii</taxon>
        <taxon>Teleostei</taxon>
        <taxon>Ostariophysi</taxon>
        <taxon>Characiformes</taxon>
        <taxon>Characoidei</taxon>
        <taxon>Pygocentrus</taxon>
    </lineage>
</organism>
<keyword evidence="12" id="KW-0443">Lipid metabolism</keyword>
<keyword evidence="11" id="KW-0520">NAD</keyword>
<evidence type="ECO:0000256" key="15">
    <source>
        <dbReference type="ARBA" id="ARBA00023239"/>
    </source>
</evidence>
<keyword evidence="14" id="KW-0413">Isomerase</keyword>
<feature type="domain" description="3-hydroxyacyl-CoA dehydrogenase NAD binding" evidence="38">
    <location>
        <begin position="320"/>
        <end position="492"/>
    </location>
</feature>
<evidence type="ECO:0000256" key="12">
    <source>
        <dbReference type="ARBA" id="ARBA00023098"/>
    </source>
</evidence>
<comment type="subunit">
    <text evidence="5">Monomer.</text>
</comment>
<dbReference type="EC" id="4.2.1.17" evidence="7"/>
<name>A0A3B4CBS8_PYGNA</name>
<comment type="catalytic activity">
    <reaction evidence="22">
        <text>(3Z)-hexenoyl-CoA = (2E)-hexenoyl-CoA</text>
        <dbReference type="Rhea" id="RHEA:45748"/>
        <dbReference type="ChEBI" id="CHEBI:62077"/>
        <dbReference type="ChEBI" id="CHEBI:85415"/>
    </reaction>
    <physiologicalReaction direction="left-to-right" evidence="22">
        <dbReference type="Rhea" id="RHEA:45749"/>
    </physiologicalReaction>
</comment>
<evidence type="ECO:0000256" key="20">
    <source>
        <dbReference type="ARBA" id="ARBA00035949"/>
    </source>
</evidence>
<evidence type="ECO:0000313" key="39">
    <source>
        <dbReference type="Ensembl" id="ENSPNAP00000007904.2"/>
    </source>
</evidence>
<evidence type="ECO:0000256" key="3">
    <source>
        <dbReference type="ARBA" id="ARBA00005005"/>
    </source>
</evidence>
<evidence type="ECO:0000256" key="24">
    <source>
        <dbReference type="ARBA" id="ARBA00036370"/>
    </source>
</evidence>
<keyword evidence="15" id="KW-0456">Lyase</keyword>
<evidence type="ECO:0000256" key="8">
    <source>
        <dbReference type="ARBA" id="ARBA00013000"/>
    </source>
</evidence>
<comment type="catalytic activity">
    <reaction evidence="20">
        <text>a (3E)-enoyl-CoA = a 4-saturated (2E)-enoyl-CoA</text>
        <dbReference type="Rhea" id="RHEA:45228"/>
        <dbReference type="ChEBI" id="CHEBI:58521"/>
        <dbReference type="ChEBI" id="CHEBI:85097"/>
        <dbReference type="EC" id="5.3.3.8"/>
    </reaction>
    <physiologicalReaction direction="left-to-right" evidence="20">
        <dbReference type="Rhea" id="RHEA:45229"/>
    </physiologicalReaction>
</comment>
<evidence type="ECO:0000256" key="10">
    <source>
        <dbReference type="ARBA" id="ARBA00023002"/>
    </source>
</evidence>
<accession>A0A3B4CBS8</accession>
<evidence type="ECO:0000259" key="37">
    <source>
        <dbReference type="Pfam" id="PF00725"/>
    </source>
</evidence>
<dbReference type="CDD" id="cd06558">
    <property type="entry name" value="crotonase-like"/>
    <property type="match status" value="1"/>
</dbReference>
<comment type="pathway">
    <text evidence="3">Lipid metabolism; fatty acid beta-oxidation.</text>
</comment>
<evidence type="ECO:0000313" key="40">
    <source>
        <dbReference type="Proteomes" id="UP001501920"/>
    </source>
</evidence>
<dbReference type="InterPro" id="IPR006108">
    <property type="entry name" value="3HC_DH_C"/>
</dbReference>
<reference evidence="39" key="2">
    <citation type="submission" date="2025-08" db="UniProtKB">
        <authorList>
            <consortium name="Ensembl"/>
        </authorList>
    </citation>
    <scope>IDENTIFICATION</scope>
</reference>
<reference evidence="39" key="3">
    <citation type="submission" date="2025-09" db="UniProtKB">
        <authorList>
            <consortium name="Ensembl"/>
        </authorList>
    </citation>
    <scope>IDENTIFICATION</scope>
</reference>
<evidence type="ECO:0000256" key="30">
    <source>
        <dbReference type="ARBA" id="ARBA00039632"/>
    </source>
</evidence>
<dbReference type="InterPro" id="IPR036291">
    <property type="entry name" value="NAD(P)-bd_dom_sf"/>
</dbReference>
<sequence>MGSGPEKVAAFLDPVYIWVLLCVLEFNSVCGCSDELFIRPLSLVLSAAVRKGITEAVARAFKDTRVKAVVLCGENGKFCGGADIREFAKAMSGPPLVPMIHAIEAGEKPVVAAIEEMALGGGLELALGCHYRVAHAKARLGLPEVTLGLLPAAGGTQRLPRLTGIPAALDLITTGRHISAQEALKLGIVDRVTEGNAVEAAVELALSVVGRPLAPRRLSNHATPLPADLDGVFEEVLVQVKRRARGAMAPVACAKAVRAAAELPYSRGLECERELMNTLFTSGQARALQYCFFAQRAAGKWSLPNGARWDNSRPRAVHTAGVIGLGTMGRGIAVCLVKAGISVVAVETEEKQLDSGRRAVRGMLERDAKRRGVTAPLHMITFTLSMQQLRDVDLVIEAVFEDMALKKSVFAELSRVCRPNALLCTNTSGLDVDELASVTDRPPLVVGMHFFAPAHVMKLLEVICGPRSSPETVATAMTLGKRLGKVSVAVGNCPGFVGNRMLKLYLDQAHFLLEEGASPEQVDQALEEFGFALGIFKVADLSGLDIGWRVRKAAGLIGPDVDPKFPSRHRQGRRYCPLPDLLCEQGRLGQKSGRGWYLYDSAGGKEARPDPAISSFLQEYRLRYGISARRITEQEVVERCVFVLANEGFRILEDGMAAAPEDIDMVYVFGYGWPRHRGGPMFHAAQVGLATVLQRLEFYHRQNPDIPHLQPSTLLRRLVGARSPPMQQWKQHIRSINSQL</sequence>
<dbReference type="PANTHER" id="PTHR23309">
    <property type="entry name" value="3-HYDROXYACYL-COA DEHYROGENASE"/>
    <property type="match status" value="1"/>
</dbReference>
<keyword evidence="10" id="KW-0560">Oxidoreductase</keyword>
<keyword evidence="40" id="KW-1185">Reference proteome</keyword>
<dbReference type="PANTHER" id="PTHR23309:SF49">
    <property type="entry name" value="PEROXISOMAL BIFUNCTIONAL ENZYME"/>
    <property type="match status" value="1"/>
</dbReference>
<dbReference type="FunFam" id="1.10.1040.50:FF:000006">
    <property type="entry name" value="Peroxisomal bifunctional enzyme"/>
    <property type="match status" value="1"/>
</dbReference>
<dbReference type="Gene3D" id="3.40.50.720">
    <property type="entry name" value="NAD(P)-binding Rossmann-like Domain"/>
    <property type="match status" value="1"/>
</dbReference>
<dbReference type="Proteomes" id="UP001501920">
    <property type="component" value="Chromosome 6"/>
</dbReference>
<proteinExistence type="inferred from homology"/>
<comment type="catalytic activity">
    <reaction evidence="28">
        <text>(2E)-hexadecenedioyl-CoA + H2O = (3S)-hydroxyhexadecanedioyl-CoA</text>
        <dbReference type="Rhea" id="RHEA:40259"/>
        <dbReference type="ChEBI" id="CHEBI:15377"/>
        <dbReference type="ChEBI" id="CHEBI:77075"/>
        <dbReference type="ChEBI" id="CHEBI:77080"/>
    </reaction>
    <physiologicalReaction direction="left-to-right" evidence="28">
        <dbReference type="Rhea" id="RHEA:40260"/>
    </physiologicalReaction>
</comment>
<evidence type="ECO:0000256" key="27">
    <source>
        <dbReference type="ARBA" id="ARBA00036656"/>
    </source>
</evidence>
<comment type="catalytic activity">
    <reaction evidence="19">
        <text>a 4-saturated-(3S)-3-hydroxyacyl-CoA = a (3E)-enoyl-CoA + H2O</text>
        <dbReference type="Rhea" id="RHEA:20724"/>
        <dbReference type="ChEBI" id="CHEBI:15377"/>
        <dbReference type="ChEBI" id="CHEBI:58521"/>
        <dbReference type="ChEBI" id="CHEBI:137480"/>
        <dbReference type="EC" id="4.2.1.17"/>
    </reaction>
    <physiologicalReaction direction="left-to-right" evidence="19">
        <dbReference type="Rhea" id="RHEA:20725"/>
    </physiologicalReaction>
</comment>
<evidence type="ECO:0000256" key="34">
    <source>
        <dbReference type="ARBA" id="ARBA00048911"/>
    </source>
</evidence>
<evidence type="ECO:0000256" key="18">
    <source>
        <dbReference type="ARBA" id="ARBA00035863"/>
    </source>
</evidence>
<keyword evidence="16" id="KW-0511">Multifunctional enzyme</keyword>
<dbReference type="SUPFAM" id="SSF48179">
    <property type="entry name" value="6-phosphogluconate dehydrogenase C-terminal domain-like"/>
    <property type="match status" value="2"/>
</dbReference>
<dbReference type="InterPro" id="IPR006176">
    <property type="entry name" value="3-OHacyl-CoA_DH_NAD-bd"/>
</dbReference>
<protein>
    <recommendedName>
        <fullName evidence="30">Peroxisomal bifunctional enzyme</fullName>
        <ecNumber evidence="8">1.1.1.35</ecNumber>
        <ecNumber evidence="7">4.2.1.17</ecNumber>
        <ecNumber evidence="6">5.3.3.8</ecNumber>
    </recommendedName>
    <alternativeName>
        <fullName evidence="31">Multifunctional enzyme 1</fullName>
    </alternativeName>
</protein>
<feature type="signal peptide" evidence="36">
    <location>
        <begin position="1"/>
        <end position="31"/>
    </location>
</feature>
<feature type="domain" description="3-hydroxyacyl-CoA dehydrogenase C-terminal" evidence="37">
    <location>
        <begin position="636"/>
        <end position="722"/>
    </location>
</feature>
<evidence type="ECO:0000256" key="28">
    <source>
        <dbReference type="ARBA" id="ARBA00036989"/>
    </source>
</evidence>
<dbReference type="Ensembl" id="ENSPNAT00000001044.2">
    <property type="protein sequence ID" value="ENSPNAP00000007904.2"/>
    <property type="gene ID" value="ENSPNAG00000013702.2"/>
</dbReference>
<comment type="catalytic activity">
    <reaction evidence="21">
        <text>a (3Z)-enoyl-CoA = a 4-saturated (2E)-enoyl-CoA</text>
        <dbReference type="Rhea" id="RHEA:45900"/>
        <dbReference type="ChEBI" id="CHEBI:85097"/>
        <dbReference type="ChEBI" id="CHEBI:85489"/>
        <dbReference type="EC" id="5.3.3.8"/>
    </reaction>
    <physiologicalReaction direction="left-to-right" evidence="21">
        <dbReference type="Rhea" id="RHEA:45901"/>
    </physiologicalReaction>
</comment>
<dbReference type="UniPathway" id="UPA00659"/>
<comment type="catalytic activity">
    <reaction evidence="18">
        <text>(3E,5Z)-octadienoyl-CoA = (2E,5Z)-octadienoyl-CoA</text>
        <dbReference type="Rhea" id="RHEA:49932"/>
        <dbReference type="ChEBI" id="CHEBI:85108"/>
        <dbReference type="ChEBI" id="CHEBI:131990"/>
    </reaction>
    <physiologicalReaction direction="right-to-left" evidence="18">
        <dbReference type="Rhea" id="RHEA:49934"/>
    </physiologicalReaction>
</comment>
<evidence type="ECO:0000256" key="35">
    <source>
        <dbReference type="ARBA" id="ARBA00049448"/>
    </source>
</evidence>
<feature type="chain" id="PRO_5043388733" description="Peroxisomal bifunctional enzyme" evidence="36">
    <location>
        <begin position="32"/>
        <end position="740"/>
    </location>
</feature>
<dbReference type="Pfam" id="PF00725">
    <property type="entry name" value="3HCDH"/>
    <property type="match status" value="2"/>
</dbReference>
<dbReference type="InterPro" id="IPR029045">
    <property type="entry name" value="ClpP/crotonase-like_dom_sf"/>
</dbReference>
<evidence type="ECO:0000256" key="25">
    <source>
        <dbReference type="ARBA" id="ARBA00036472"/>
    </source>
</evidence>
<keyword evidence="9" id="KW-0276">Fatty acid metabolism</keyword>
<evidence type="ECO:0000256" key="26">
    <source>
        <dbReference type="ARBA" id="ARBA00036570"/>
    </source>
</evidence>
<evidence type="ECO:0000256" key="16">
    <source>
        <dbReference type="ARBA" id="ARBA00023268"/>
    </source>
</evidence>
<evidence type="ECO:0000256" key="5">
    <source>
        <dbReference type="ARBA" id="ARBA00011245"/>
    </source>
</evidence>
<dbReference type="Pfam" id="PF00378">
    <property type="entry name" value="ECH_1"/>
    <property type="match status" value="1"/>
</dbReference>
<comment type="catalytic activity">
    <reaction evidence="1">
        <text>(3S)-hydroxyhexadecanoyl-CoA = (2E)-hexadecenoyl-CoA + H2O</text>
        <dbReference type="Rhea" id="RHEA:31163"/>
        <dbReference type="ChEBI" id="CHEBI:15377"/>
        <dbReference type="ChEBI" id="CHEBI:61526"/>
        <dbReference type="ChEBI" id="CHEBI:62613"/>
    </reaction>
    <physiologicalReaction direction="right-to-left" evidence="1">
        <dbReference type="Rhea" id="RHEA:31165"/>
    </physiologicalReaction>
</comment>
<dbReference type="InterPro" id="IPR001753">
    <property type="entry name" value="Enoyl-CoA_hydra/iso"/>
</dbReference>
<dbReference type="InterPro" id="IPR008927">
    <property type="entry name" value="6-PGluconate_DH-like_C_sf"/>
</dbReference>
<evidence type="ECO:0000256" key="22">
    <source>
        <dbReference type="ARBA" id="ARBA00036336"/>
    </source>
</evidence>
<dbReference type="SUPFAM" id="SSF52096">
    <property type="entry name" value="ClpP/crotonase"/>
    <property type="match status" value="1"/>
</dbReference>
<dbReference type="Gene3D" id="1.10.1040.50">
    <property type="match status" value="1"/>
</dbReference>
<dbReference type="Gene3D" id="3.90.226.10">
    <property type="entry name" value="2-enoyl-CoA Hydratase, Chain A, domain 1"/>
    <property type="match status" value="1"/>
</dbReference>
<comment type="catalytic activity">
    <reaction evidence="17">
        <text>(3S)-hydroxydecanoyl-CoA = (2E)-decenoyl-CoA + H2O</text>
        <dbReference type="Rhea" id="RHEA:31191"/>
        <dbReference type="ChEBI" id="CHEBI:15377"/>
        <dbReference type="ChEBI" id="CHEBI:61406"/>
        <dbReference type="ChEBI" id="CHEBI:62616"/>
    </reaction>
    <physiologicalReaction direction="right-to-left" evidence="17">
        <dbReference type="Rhea" id="RHEA:31193"/>
    </physiologicalReaction>
</comment>
<dbReference type="GO" id="GO:0004165">
    <property type="term" value="F:delta(3)-delta(2)-enoyl-CoA isomerase activity"/>
    <property type="evidence" value="ECO:0007669"/>
    <property type="project" value="UniProtKB-EC"/>
</dbReference>
<evidence type="ECO:0000256" key="6">
    <source>
        <dbReference type="ARBA" id="ARBA00012064"/>
    </source>
</evidence>
<comment type="similarity">
    <text evidence="4">In the N-terminal section; belongs to the enoyl-CoA hydratase/isomerase family.</text>
</comment>
<dbReference type="OMA" id="YNGAAMG"/>
<evidence type="ECO:0000256" key="17">
    <source>
        <dbReference type="ARBA" id="ARBA00035760"/>
    </source>
</evidence>
<evidence type="ECO:0000256" key="11">
    <source>
        <dbReference type="ARBA" id="ARBA00023027"/>
    </source>
</evidence>
<comment type="catalytic activity">
    <reaction evidence="32">
        <text>(3S)-hydroxyhexadecanoyl-CoA + NAD(+) = 3-oxohexadecanoyl-CoA + NADH + H(+)</text>
        <dbReference type="Rhea" id="RHEA:31159"/>
        <dbReference type="ChEBI" id="CHEBI:15378"/>
        <dbReference type="ChEBI" id="CHEBI:57349"/>
        <dbReference type="ChEBI" id="CHEBI:57540"/>
        <dbReference type="ChEBI" id="CHEBI:57945"/>
        <dbReference type="ChEBI" id="CHEBI:62613"/>
    </reaction>
    <physiologicalReaction direction="left-to-right" evidence="32">
        <dbReference type="Rhea" id="RHEA:31160"/>
    </physiologicalReaction>
</comment>
<evidence type="ECO:0000256" key="31">
    <source>
        <dbReference type="ARBA" id="ARBA00042031"/>
    </source>
</evidence>
<evidence type="ECO:0000256" key="1">
    <source>
        <dbReference type="ARBA" id="ARBA00000469"/>
    </source>
</evidence>
<comment type="catalytic activity">
    <reaction evidence="35">
        <text>(3S)-hydroxyhexadecanedioyl-CoA + NAD(+) = 3-oxohexadecanedioyl-CoA + NADH + H(+)</text>
        <dbReference type="Rhea" id="RHEA:40267"/>
        <dbReference type="ChEBI" id="CHEBI:15378"/>
        <dbReference type="ChEBI" id="CHEBI:57540"/>
        <dbReference type="ChEBI" id="CHEBI:57945"/>
        <dbReference type="ChEBI" id="CHEBI:77080"/>
        <dbReference type="ChEBI" id="CHEBI:77081"/>
    </reaction>
    <physiologicalReaction direction="left-to-right" evidence="35">
        <dbReference type="Rhea" id="RHEA:40268"/>
    </physiologicalReaction>
</comment>
<dbReference type="FunFam" id="3.90.226.10:FF:000052">
    <property type="entry name" value="Peroxisomal bifunctional enzyme"/>
    <property type="match status" value="1"/>
</dbReference>
<dbReference type="GO" id="GO:0070403">
    <property type="term" value="F:NAD+ binding"/>
    <property type="evidence" value="ECO:0007669"/>
    <property type="project" value="InterPro"/>
</dbReference>
<comment type="catalytic activity">
    <reaction evidence="27">
        <text>(3E)-decenoyl-CoA = (2E)-decenoyl-CoA</text>
        <dbReference type="Rhea" id="RHEA:45752"/>
        <dbReference type="ChEBI" id="CHEBI:61406"/>
        <dbReference type="ChEBI" id="CHEBI:84793"/>
    </reaction>
    <physiologicalReaction direction="left-to-right" evidence="27">
        <dbReference type="Rhea" id="RHEA:45753"/>
    </physiologicalReaction>
</comment>
<feature type="domain" description="3-hydroxyacyl-CoA dehydrogenase C-terminal" evidence="37">
    <location>
        <begin position="495"/>
        <end position="599"/>
    </location>
</feature>
<evidence type="ECO:0000256" key="13">
    <source>
        <dbReference type="ARBA" id="ARBA00023140"/>
    </source>
</evidence>
<comment type="similarity">
    <text evidence="29">In the C-terminal section; belongs to the 3-hydroxyacyl-CoA dehydrogenase family.</text>
</comment>
<evidence type="ECO:0000256" key="36">
    <source>
        <dbReference type="SAM" id="SignalP"/>
    </source>
</evidence>
<evidence type="ECO:0000259" key="38">
    <source>
        <dbReference type="Pfam" id="PF02737"/>
    </source>
</evidence>
<dbReference type="GeneTree" id="ENSGT00940000157516"/>
<evidence type="ECO:0000256" key="9">
    <source>
        <dbReference type="ARBA" id="ARBA00022832"/>
    </source>
</evidence>
<dbReference type="Pfam" id="PF02737">
    <property type="entry name" value="3HCDH_N"/>
    <property type="match status" value="1"/>
</dbReference>
<evidence type="ECO:0000256" key="14">
    <source>
        <dbReference type="ARBA" id="ARBA00023235"/>
    </source>
</evidence>
<comment type="catalytic activity">
    <reaction evidence="24">
        <text>(3S)-hydroxyhexanoyl-CoA = (2E)-hexenoyl-CoA + H2O</text>
        <dbReference type="Rhea" id="RHEA:30547"/>
        <dbReference type="ChEBI" id="CHEBI:15377"/>
        <dbReference type="ChEBI" id="CHEBI:62075"/>
        <dbReference type="ChEBI" id="CHEBI:62077"/>
    </reaction>
    <physiologicalReaction direction="right-to-left" evidence="24">
        <dbReference type="Rhea" id="RHEA:30549"/>
    </physiologicalReaction>
</comment>
<evidence type="ECO:0000256" key="7">
    <source>
        <dbReference type="ARBA" id="ARBA00012076"/>
    </source>
</evidence>
<evidence type="ECO:0000256" key="23">
    <source>
        <dbReference type="ARBA" id="ARBA00036353"/>
    </source>
</evidence>
<reference evidence="39 40" key="1">
    <citation type="submission" date="2020-10" db="EMBL/GenBank/DDBJ databases">
        <title>Pygocentrus nattereri (red-bellied piranha) genome, fPygNat1, primary haplotype.</title>
        <authorList>
            <person name="Myers G."/>
            <person name="Meyer A."/>
            <person name="Karagic N."/>
            <person name="Pippel M."/>
            <person name="Winkler S."/>
            <person name="Tracey A."/>
            <person name="Wood J."/>
            <person name="Formenti G."/>
            <person name="Howe K."/>
            <person name="Fedrigo O."/>
            <person name="Jarvis E.D."/>
        </authorList>
    </citation>
    <scope>NUCLEOTIDE SEQUENCE [LARGE SCALE GENOMIC DNA]</scope>
</reference>
<dbReference type="EC" id="1.1.1.35" evidence="8"/>
<dbReference type="GO" id="GO:0005777">
    <property type="term" value="C:peroxisome"/>
    <property type="evidence" value="ECO:0007669"/>
    <property type="project" value="UniProtKB-SubCell"/>
</dbReference>
<evidence type="ECO:0000256" key="19">
    <source>
        <dbReference type="ARBA" id="ARBA00035909"/>
    </source>
</evidence>
<dbReference type="GO" id="GO:0003857">
    <property type="term" value="F:(3S)-3-hydroxyacyl-CoA dehydrogenase (NAD+) activity"/>
    <property type="evidence" value="ECO:0007669"/>
    <property type="project" value="UniProtKB-EC"/>
</dbReference>
<dbReference type="AlphaFoldDB" id="A0A3B4CBS8"/>
<comment type="catalytic activity">
    <reaction evidence="26">
        <text>(3E,5Z)-tetradecadienoyl-CoA = (2E,5Z)-tetradecadienoyl-CoA</text>
        <dbReference type="Rhea" id="RHEA:47464"/>
        <dbReference type="ChEBI" id="CHEBI:71586"/>
        <dbReference type="ChEBI" id="CHEBI:87701"/>
    </reaction>
    <physiologicalReaction direction="right-to-left" evidence="26">
        <dbReference type="Rhea" id="RHEA:47466"/>
    </physiologicalReaction>
</comment>
<keyword evidence="13" id="KW-0576">Peroxisome</keyword>
<evidence type="ECO:0000256" key="2">
    <source>
        <dbReference type="ARBA" id="ARBA00004275"/>
    </source>
</evidence>
<evidence type="ECO:0000256" key="21">
    <source>
        <dbReference type="ARBA" id="ARBA00035959"/>
    </source>
</evidence>
<dbReference type="FunFam" id="3.40.50.720:FF:000009">
    <property type="entry name" value="Fatty oxidation complex, alpha subunit"/>
    <property type="match status" value="1"/>
</dbReference>
<comment type="catalytic activity">
    <reaction evidence="23">
        <text>(3E)-hexenoyl-CoA = (2E)-hexenoyl-CoA</text>
        <dbReference type="Rhea" id="RHEA:45736"/>
        <dbReference type="ChEBI" id="CHEBI:62077"/>
        <dbReference type="ChEBI" id="CHEBI:84790"/>
    </reaction>
    <physiologicalReaction direction="left-to-right" evidence="23">
        <dbReference type="Rhea" id="RHEA:45737"/>
    </physiologicalReaction>
</comment>
<comment type="catalytic activity">
    <reaction evidence="33">
        <text>(3S)-hydroxydecanoyl-CoA + NAD(+) = 3-oxodecanoyl-CoA + NADH + H(+)</text>
        <dbReference type="Rhea" id="RHEA:31187"/>
        <dbReference type="ChEBI" id="CHEBI:15378"/>
        <dbReference type="ChEBI" id="CHEBI:57540"/>
        <dbReference type="ChEBI" id="CHEBI:57945"/>
        <dbReference type="ChEBI" id="CHEBI:62548"/>
        <dbReference type="ChEBI" id="CHEBI:62616"/>
    </reaction>
    <physiologicalReaction direction="left-to-right" evidence="33">
        <dbReference type="Rhea" id="RHEA:31188"/>
    </physiologicalReaction>
</comment>
<comment type="catalytic activity">
    <reaction evidence="34">
        <text>a (3S)-3-hydroxyacyl-CoA + NAD(+) = a 3-oxoacyl-CoA + NADH + H(+)</text>
        <dbReference type="Rhea" id="RHEA:22432"/>
        <dbReference type="ChEBI" id="CHEBI:15378"/>
        <dbReference type="ChEBI" id="CHEBI:57318"/>
        <dbReference type="ChEBI" id="CHEBI:57540"/>
        <dbReference type="ChEBI" id="CHEBI:57945"/>
        <dbReference type="ChEBI" id="CHEBI:90726"/>
        <dbReference type="EC" id="1.1.1.35"/>
    </reaction>
    <physiologicalReaction direction="left-to-right" evidence="34">
        <dbReference type="Rhea" id="RHEA:22433"/>
    </physiologicalReaction>
</comment>
<dbReference type="GO" id="GO:0006635">
    <property type="term" value="P:fatty acid beta-oxidation"/>
    <property type="evidence" value="ECO:0007669"/>
    <property type="project" value="UniProtKB-UniPathway"/>
</dbReference>
<evidence type="ECO:0000256" key="4">
    <source>
        <dbReference type="ARBA" id="ARBA00008750"/>
    </source>
</evidence>
<evidence type="ECO:0000256" key="33">
    <source>
        <dbReference type="ARBA" id="ARBA00048361"/>
    </source>
</evidence>